<organism evidence="2 3">
    <name type="scientific">Phanerochaete sordida</name>
    <dbReference type="NCBI Taxonomy" id="48140"/>
    <lineage>
        <taxon>Eukaryota</taxon>
        <taxon>Fungi</taxon>
        <taxon>Dikarya</taxon>
        <taxon>Basidiomycota</taxon>
        <taxon>Agaricomycotina</taxon>
        <taxon>Agaricomycetes</taxon>
        <taxon>Polyporales</taxon>
        <taxon>Phanerochaetaceae</taxon>
        <taxon>Phanerochaete</taxon>
    </lineage>
</organism>
<evidence type="ECO:0000259" key="1">
    <source>
        <dbReference type="SMART" id="SM00829"/>
    </source>
</evidence>
<dbReference type="EMBL" id="BPQB01000014">
    <property type="protein sequence ID" value="GJE89860.1"/>
    <property type="molecule type" value="Genomic_DNA"/>
</dbReference>
<dbReference type="GO" id="GO:0016651">
    <property type="term" value="F:oxidoreductase activity, acting on NAD(P)H"/>
    <property type="evidence" value="ECO:0007669"/>
    <property type="project" value="InterPro"/>
</dbReference>
<sequence length="343" mass="36173">MATQKALYLPEPKVPVVIQEREINEPGPGEVLIEIHAAALNPSDWKIQALGILVTKFPIVLGIDSAGIVKKVGAGVTNVAVGDRVMHVGFRDVKNATFQQYTIAPAEIVAKIPPGLTFNQAATLPLAVSAAVTGLYDRNAPNSFGITPPWEEGGRGKYAGEPILVIGGASGLGQQAIQFAKLSGFSPIITTASPQNEAFLKSLGATHVIDRSAPLPAAVQAITTQPITRIFDAISSEETQNAAYDALTPGGKLVIVLWNLVAAEKLVPEKRVEMVITTFWAPERRELGKSLCAHLPALVEAGEIKPNNVEVLPGGLTGIPAGLEKLRKGVSALKLVAHPQETP</sequence>
<proteinExistence type="predicted"/>
<dbReference type="InterPro" id="IPR047122">
    <property type="entry name" value="Trans-enoyl_RdTase-like"/>
</dbReference>
<reference evidence="2 3" key="1">
    <citation type="submission" date="2021-08" db="EMBL/GenBank/DDBJ databases">
        <title>Draft Genome Sequence of Phanerochaete sordida strain YK-624.</title>
        <authorList>
            <person name="Mori T."/>
            <person name="Dohra H."/>
            <person name="Suzuki T."/>
            <person name="Kawagishi H."/>
            <person name="Hirai H."/>
        </authorList>
    </citation>
    <scope>NUCLEOTIDE SEQUENCE [LARGE SCALE GENOMIC DNA]</scope>
    <source>
        <strain evidence="2 3">YK-624</strain>
    </source>
</reference>
<evidence type="ECO:0000313" key="2">
    <source>
        <dbReference type="EMBL" id="GJE89860.1"/>
    </source>
</evidence>
<feature type="domain" description="Enoyl reductase (ER)" evidence="1">
    <location>
        <begin position="13"/>
        <end position="337"/>
    </location>
</feature>
<dbReference type="Gene3D" id="3.40.50.720">
    <property type="entry name" value="NAD(P)-binding Rossmann-like Domain"/>
    <property type="match status" value="1"/>
</dbReference>
<dbReference type="PANTHER" id="PTHR45348">
    <property type="entry name" value="HYPOTHETICAL OXIDOREDUCTASE (EUROFUNG)"/>
    <property type="match status" value="1"/>
</dbReference>
<dbReference type="InterPro" id="IPR036291">
    <property type="entry name" value="NAD(P)-bd_dom_sf"/>
</dbReference>
<dbReference type="SUPFAM" id="SSF51735">
    <property type="entry name" value="NAD(P)-binding Rossmann-fold domains"/>
    <property type="match status" value="1"/>
</dbReference>
<dbReference type="InterPro" id="IPR020843">
    <property type="entry name" value="ER"/>
</dbReference>
<dbReference type="CDD" id="cd08249">
    <property type="entry name" value="enoyl_reductase_like"/>
    <property type="match status" value="1"/>
</dbReference>
<dbReference type="PANTHER" id="PTHR45348:SF2">
    <property type="entry name" value="ZINC-TYPE ALCOHOL DEHYDROGENASE-LIKE PROTEIN C2E1P3.01"/>
    <property type="match status" value="1"/>
</dbReference>
<name>A0A9P3LC42_9APHY</name>
<dbReference type="SUPFAM" id="SSF50129">
    <property type="entry name" value="GroES-like"/>
    <property type="match status" value="1"/>
</dbReference>
<dbReference type="AlphaFoldDB" id="A0A9P3LC42"/>
<dbReference type="InterPro" id="IPR013149">
    <property type="entry name" value="ADH-like_C"/>
</dbReference>
<protein>
    <submittedName>
        <fullName evidence="2">Zinc-binding alcohol dehydrogenase family protein</fullName>
    </submittedName>
</protein>
<dbReference type="Proteomes" id="UP000703269">
    <property type="component" value="Unassembled WGS sequence"/>
</dbReference>
<comment type="caution">
    <text evidence="2">The sequence shown here is derived from an EMBL/GenBank/DDBJ whole genome shotgun (WGS) entry which is preliminary data.</text>
</comment>
<dbReference type="OrthoDB" id="3233595at2759"/>
<evidence type="ECO:0000313" key="3">
    <source>
        <dbReference type="Proteomes" id="UP000703269"/>
    </source>
</evidence>
<dbReference type="Pfam" id="PF08240">
    <property type="entry name" value="ADH_N"/>
    <property type="match status" value="1"/>
</dbReference>
<dbReference type="Pfam" id="PF00107">
    <property type="entry name" value="ADH_zinc_N"/>
    <property type="match status" value="1"/>
</dbReference>
<keyword evidence="3" id="KW-1185">Reference proteome</keyword>
<dbReference type="SMART" id="SM00829">
    <property type="entry name" value="PKS_ER"/>
    <property type="match status" value="1"/>
</dbReference>
<dbReference type="InterPro" id="IPR011032">
    <property type="entry name" value="GroES-like_sf"/>
</dbReference>
<gene>
    <name evidence="2" type="ORF">PsYK624_059700</name>
</gene>
<accession>A0A9P3LC42</accession>
<dbReference type="Gene3D" id="3.90.180.10">
    <property type="entry name" value="Medium-chain alcohol dehydrogenases, catalytic domain"/>
    <property type="match status" value="1"/>
</dbReference>
<dbReference type="InterPro" id="IPR013154">
    <property type="entry name" value="ADH-like_N"/>
</dbReference>